<comment type="similarity">
    <text evidence="6">Belongs to the binding-protein-dependent transport system permease family. CysTW subfamily.</text>
</comment>
<keyword evidence="2 5" id="KW-0812">Transmembrane</keyword>
<accession>A0A1I1G3L9</accession>
<evidence type="ECO:0000256" key="5">
    <source>
        <dbReference type="RuleBase" id="RU363032"/>
    </source>
</evidence>
<dbReference type="Pfam" id="PF00528">
    <property type="entry name" value="BPD_transp_1"/>
    <property type="match status" value="1"/>
</dbReference>
<dbReference type="InterPro" id="IPR000515">
    <property type="entry name" value="MetI-like"/>
</dbReference>
<dbReference type="CDD" id="cd06261">
    <property type="entry name" value="TM_PBP2"/>
    <property type="match status" value="1"/>
</dbReference>
<dbReference type="OrthoDB" id="338493at2157"/>
<feature type="transmembrane region" description="Helical" evidence="5">
    <location>
        <begin position="294"/>
        <end position="317"/>
    </location>
</feature>
<dbReference type="PANTHER" id="PTHR42727:SF1">
    <property type="entry name" value="PHOSPHATE TRANSPORT SYSTEM PERMEASE"/>
    <property type="match status" value="1"/>
</dbReference>
<organism evidence="8 9">
    <name type="scientific">Natronobacterium haloterrestre</name>
    <name type="common">Halobiforma haloterrestris</name>
    <dbReference type="NCBI Taxonomy" id="148448"/>
    <lineage>
        <taxon>Archaea</taxon>
        <taxon>Methanobacteriati</taxon>
        <taxon>Methanobacteriota</taxon>
        <taxon>Stenosarchaea group</taxon>
        <taxon>Halobacteria</taxon>
        <taxon>Halobacteriales</taxon>
        <taxon>Natrialbaceae</taxon>
        <taxon>Natronobacterium</taxon>
    </lineage>
</organism>
<dbReference type="InterPro" id="IPR011864">
    <property type="entry name" value="Phosphate_PstC"/>
</dbReference>
<dbReference type="GO" id="GO:0005886">
    <property type="term" value="C:plasma membrane"/>
    <property type="evidence" value="ECO:0007669"/>
    <property type="project" value="UniProtKB-SubCell"/>
</dbReference>
<keyword evidence="5" id="KW-0813">Transport</keyword>
<dbReference type="PANTHER" id="PTHR42727">
    <property type="entry name" value="PHOSPHATE TRANSPORT SYSTEM PERMEASE PROTEIN"/>
    <property type="match status" value="1"/>
</dbReference>
<evidence type="ECO:0000256" key="4">
    <source>
        <dbReference type="ARBA" id="ARBA00023136"/>
    </source>
</evidence>
<dbReference type="NCBIfam" id="TIGR02138">
    <property type="entry name" value="phosphate_pstC"/>
    <property type="match status" value="1"/>
</dbReference>
<dbReference type="RefSeq" id="WP_089787354.1">
    <property type="nucleotide sequence ID" value="NZ_FOKW01000004.1"/>
</dbReference>
<keyword evidence="4 5" id="KW-0472">Membrane</keyword>
<keyword evidence="3 5" id="KW-1133">Transmembrane helix</keyword>
<dbReference type="PROSITE" id="PS50928">
    <property type="entry name" value="ABC_TM1"/>
    <property type="match status" value="1"/>
</dbReference>
<dbReference type="Proteomes" id="UP000199161">
    <property type="component" value="Unassembled WGS sequence"/>
</dbReference>
<evidence type="ECO:0000313" key="9">
    <source>
        <dbReference type="Proteomes" id="UP000199161"/>
    </source>
</evidence>
<feature type="transmembrane region" description="Helical" evidence="5">
    <location>
        <begin position="157"/>
        <end position="177"/>
    </location>
</feature>
<protein>
    <recommendedName>
        <fullName evidence="6">Phosphate transport system permease protein</fullName>
    </recommendedName>
</protein>
<dbReference type="GO" id="GO:0005315">
    <property type="term" value="F:phosphate transmembrane transporter activity"/>
    <property type="evidence" value="ECO:0007669"/>
    <property type="project" value="InterPro"/>
</dbReference>
<feature type="transmembrane region" description="Helical" evidence="5">
    <location>
        <begin position="24"/>
        <end position="47"/>
    </location>
</feature>
<feature type="transmembrane region" description="Helical" evidence="5">
    <location>
        <begin position="84"/>
        <end position="110"/>
    </location>
</feature>
<reference evidence="9" key="1">
    <citation type="submission" date="2016-10" db="EMBL/GenBank/DDBJ databases">
        <authorList>
            <person name="Varghese N."/>
            <person name="Submissions S."/>
        </authorList>
    </citation>
    <scope>NUCLEOTIDE SEQUENCE [LARGE SCALE GENOMIC DNA]</scope>
    <source>
        <strain evidence="9">DSM 13078</strain>
    </source>
</reference>
<dbReference type="InterPro" id="IPR035906">
    <property type="entry name" value="MetI-like_sf"/>
</dbReference>
<dbReference type="EMBL" id="FOKW01000004">
    <property type="protein sequence ID" value="SFC05912.1"/>
    <property type="molecule type" value="Genomic_DNA"/>
</dbReference>
<sequence length="324" mass="33815">MSDASASPDLERSQGIERIRDRTYGGFFVVCALITVLTTIAIFLTLLSDSVAFFSEVSIADFLTGLHWSPNPTGGGSDFGAVPLFVGTLVVTATAAFVALPIGTLTAIYLSEYATPRARSILKPMLEVLAGIPTVVYGYFALVYVTPALKATLFPSISTFNALSASLMVGIMTIPMVSSISEDAMSAVPDELRQAGYGLGATKFEVSTGIVVPAAISGIASSYILAISRAIGETMVVVVAMGAQANLPAVRDGLAGIPYVHPGDVLLDPGMTMTVAMVQIAGGDLTGGSLPYDAMFALGLTLFAVTLVMNVVSDLVANRYREEY</sequence>
<dbReference type="AlphaFoldDB" id="A0A1I1G3L9"/>
<feature type="transmembrane region" description="Helical" evidence="5">
    <location>
        <begin position="210"/>
        <end position="231"/>
    </location>
</feature>
<evidence type="ECO:0000256" key="6">
    <source>
        <dbReference type="RuleBase" id="RU363054"/>
    </source>
</evidence>
<evidence type="ECO:0000256" key="3">
    <source>
        <dbReference type="ARBA" id="ARBA00022989"/>
    </source>
</evidence>
<keyword evidence="6" id="KW-0592">Phosphate transport</keyword>
<dbReference type="Gene3D" id="1.10.3720.10">
    <property type="entry name" value="MetI-like"/>
    <property type="match status" value="1"/>
</dbReference>
<feature type="transmembrane region" description="Helical" evidence="5">
    <location>
        <begin position="122"/>
        <end position="145"/>
    </location>
</feature>
<keyword evidence="9" id="KW-1185">Reference proteome</keyword>
<dbReference type="GO" id="GO:0006817">
    <property type="term" value="P:phosphate ion transport"/>
    <property type="evidence" value="ECO:0007669"/>
    <property type="project" value="UniProtKB-KW"/>
</dbReference>
<evidence type="ECO:0000259" key="7">
    <source>
        <dbReference type="PROSITE" id="PS50928"/>
    </source>
</evidence>
<dbReference type="SUPFAM" id="SSF161098">
    <property type="entry name" value="MetI-like"/>
    <property type="match status" value="1"/>
</dbReference>
<gene>
    <name evidence="8" type="ORF">SAMN05444422_10464</name>
</gene>
<comment type="subcellular location">
    <subcellularLocation>
        <location evidence="5">Cell membrane</location>
        <topology evidence="5">Multi-pass membrane protein</topology>
    </subcellularLocation>
    <subcellularLocation>
        <location evidence="1">Membrane</location>
        <topology evidence="1">Multi-pass membrane protein</topology>
    </subcellularLocation>
</comment>
<feature type="domain" description="ABC transmembrane type-1" evidence="7">
    <location>
        <begin position="85"/>
        <end position="313"/>
    </location>
</feature>
<evidence type="ECO:0000256" key="2">
    <source>
        <dbReference type="ARBA" id="ARBA00022692"/>
    </source>
</evidence>
<evidence type="ECO:0000256" key="1">
    <source>
        <dbReference type="ARBA" id="ARBA00004141"/>
    </source>
</evidence>
<name>A0A1I1G3L9_NATHA</name>
<keyword evidence="6" id="KW-1003">Cell membrane</keyword>
<proteinExistence type="inferred from homology"/>
<comment type="function">
    <text evidence="6">Part of the binding-protein-dependent transport system for phosphate; probably responsible for the translocation of the substrate across the membrane.</text>
</comment>
<evidence type="ECO:0000313" key="8">
    <source>
        <dbReference type="EMBL" id="SFC05912.1"/>
    </source>
</evidence>